<proteinExistence type="predicted"/>
<dbReference type="Proteomes" id="UP000050823">
    <property type="component" value="Unassembled WGS sequence"/>
</dbReference>
<evidence type="ECO:0000259" key="1">
    <source>
        <dbReference type="Pfam" id="PF06054"/>
    </source>
</evidence>
<dbReference type="RefSeq" id="WP_057908665.1">
    <property type="nucleotide sequence ID" value="NZ_AYZB01000058.1"/>
</dbReference>
<organism evidence="3 4">
    <name type="scientific">Latilactobacillus graminis DSM 20719</name>
    <dbReference type="NCBI Taxonomy" id="1423752"/>
    <lineage>
        <taxon>Bacteria</taxon>
        <taxon>Bacillati</taxon>
        <taxon>Bacillota</taxon>
        <taxon>Bacilli</taxon>
        <taxon>Lactobacillales</taxon>
        <taxon>Lactobacillaceae</taxon>
        <taxon>Latilactobacillus</taxon>
    </lineage>
</organism>
<dbReference type="InterPro" id="IPR010330">
    <property type="entry name" value="CoiA_nuc"/>
</dbReference>
<accession>A0AA89I027</accession>
<gene>
    <name evidence="3" type="ORF">FC90_GL001613</name>
</gene>
<sequence length="324" mass="37282">MKVAQTAQGHLIRAEEAVKSQLKTGFFCPKCQKAVHLHCGGQKAPYFAHIAHYVPGGGEGLAHQVGKQAIAELASMLNWQVTFEAAIGFEQRADVFLTQHQQQLIVEYQCSPLTPSKLNQRTLGYRRQHLPVQWVVGDRYRFVKHHLSQQQLGFISYRRQWGFYVVCYSVKQHQWLLYHHIVARDFVGYAWQTAYLTTVEFGQLILKQSALPSVGASGDSIQVQQRQVIRNLGLQEPHCLALQAACYARRQRLQNVPMWCYCTQNVPPIYQLNQFESRVSWWLAKQPIMAFLTYAPLLQQPLFEQSSFEQWGQVALVRTIKKEP</sequence>
<name>A0AA89I027_9LACO</name>
<evidence type="ECO:0000259" key="2">
    <source>
        <dbReference type="Pfam" id="PF25164"/>
    </source>
</evidence>
<feature type="domain" description="Competence protein CoiA nuclease-like" evidence="1">
    <location>
        <begin position="59"/>
        <end position="183"/>
    </location>
</feature>
<reference evidence="3 4" key="1">
    <citation type="journal article" date="2015" name="Genome Announc.">
        <title>Expanding the biotechnology potential of lactobacilli through comparative genomics of 213 strains and associated genera.</title>
        <authorList>
            <person name="Sun Z."/>
            <person name="Harris H.M."/>
            <person name="McCann A."/>
            <person name="Guo C."/>
            <person name="Argimon S."/>
            <person name="Zhang W."/>
            <person name="Yang X."/>
            <person name="Jeffery I.B."/>
            <person name="Cooney J.C."/>
            <person name="Kagawa T.F."/>
            <person name="Liu W."/>
            <person name="Song Y."/>
            <person name="Salvetti E."/>
            <person name="Wrobel A."/>
            <person name="Rasinkangas P."/>
            <person name="Parkhill J."/>
            <person name="Rea M.C."/>
            <person name="O'Sullivan O."/>
            <person name="Ritari J."/>
            <person name="Douillard F.P."/>
            <person name="Paul Ross R."/>
            <person name="Yang R."/>
            <person name="Briner A.E."/>
            <person name="Felis G.E."/>
            <person name="de Vos W.M."/>
            <person name="Barrangou R."/>
            <person name="Klaenhammer T.R."/>
            <person name="Caufield P.W."/>
            <person name="Cui Y."/>
            <person name="Zhang H."/>
            <person name="O'Toole P.W."/>
        </authorList>
    </citation>
    <scope>NUCLEOTIDE SEQUENCE [LARGE SCALE GENOMIC DNA]</scope>
    <source>
        <strain evidence="3 4">DSM 20719</strain>
    </source>
</reference>
<protein>
    <submittedName>
        <fullName evidence="3">Competence CoiA-like family protein</fullName>
    </submittedName>
</protein>
<dbReference type="InterPro" id="IPR057253">
    <property type="entry name" value="CoiA-like_N"/>
</dbReference>
<evidence type="ECO:0000313" key="3">
    <source>
        <dbReference type="EMBL" id="KRM21077.1"/>
    </source>
</evidence>
<dbReference type="EMBL" id="AYZB01000058">
    <property type="protein sequence ID" value="KRM21077.1"/>
    <property type="molecule type" value="Genomic_DNA"/>
</dbReference>
<evidence type="ECO:0000313" key="4">
    <source>
        <dbReference type="Proteomes" id="UP000050823"/>
    </source>
</evidence>
<comment type="caution">
    <text evidence="3">The sequence shown here is derived from an EMBL/GenBank/DDBJ whole genome shotgun (WGS) entry which is preliminary data.</text>
</comment>
<dbReference type="AlphaFoldDB" id="A0AA89I027"/>
<dbReference type="Pfam" id="PF25164">
    <property type="entry name" value="CoiA_N"/>
    <property type="match status" value="1"/>
</dbReference>
<dbReference type="Pfam" id="PF06054">
    <property type="entry name" value="CoiA_nuc"/>
    <property type="match status" value="1"/>
</dbReference>
<feature type="domain" description="Competence protein CoiA-like N-terminal" evidence="2">
    <location>
        <begin position="19"/>
        <end position="51"/>
    </location>
</feature>